<dbReference type="AlphaFoldDB" id="A0A317SKZ6"/>
<name>A0A317SKZ6_9PEZI</name>
<organism evidence="1 2">
    <name type="scientific">Tuber magnatum</name>
    <name type="common">white Piedmont truffle</name>
    <dbReference type="NCBI Taxonomy" id="42249"/>
    <lineage>
        <taxon>Eukaryota</taxon>
        <taxon>Fungi</taxon>
        <taxon>Dikarya</taxon>
        <taxon>Ascomycota</taxon>
        <taxon>Pezizomycotina</taxon>
        <taxon>Pezizomycetes</taxon>
        <taxon>Pezizales</taxon>
        <taxon>Tuberaceae</taxon>
        <taxon>Tuber</taxon>
    </lineage>
</organism>
<dbReference type="EMBL" id="PYWC01000051">
    <property type="protein sequence ID" value="PWW75122.1"/>
    <property type="molecule type" value="Genomic_DNA"/>
</dbReference>
<protein>
    <submittedName>
        <fullName evidence="1">Uncharacterized protein</fullName>
    </submittedName>
</protein>
<proteinExistence type="predicted"/>
<accession>A0A317SKZ6</accession>
<evidence type="ECO:0000313" key="2">
    <source>
        <dbReference type="Proteomes" id="UP000246991"/>
    </source>
</evidence>
<evidence type="ECO:0000313" key="1">
    <source>
        <dbReference type="EMBL" id="PWW75122.1"/>
    </source>
</evidence>
<gene>
    <name evidence="1" type="ORF">C7212DRAFT_344980</name>
</gene>
<reference evidence="1 2" key="1">
    <citation type="submission" date="2018-03" db="EMBL/GenBank/DDBJ databases">
        <title>Genomes of Pezizomycetes fungi and the evolution of truffles.</title>
        <authorList>
            <person name="Murat C."/>
            <person name="Payen T."/>
            <person name="Noel B."/>
            <person name="Kuo A."/>
            <person name="Martin F.M."/>
        </authorList>
    </citation>
    <scope>NUCLEOTIDE SEQUENCE [LARGE SCALE GENOMIC DNA]</scope>
    <source>
        <strain evidence="1">091103-1</strain>
    </source>
</reference>
<comment type="caution">
    <text evidence="1">The sequence shown here is derived from an EMBL/GenBank/DDBJ whole genome shotgun (WGS) entry which is preliminary data.</text>
</comment>
<dbReference type="Proteomes" id="UP000246991">
    <property type="component" value="Unassembled WGS sequence"/>
</dbReference>
<sequence length="255" mass="27265">MTYDVPTLPSHLTPAPATPSALPILTGSLGYKGSRFSNPTLNRNSSTLPFMVHLTTTLTVTEVDLSTFTSVTVVGPSVPRASLEIEVIADCCTINIHASKISGNGLEHLDTTSGRREFSQRSEIYTSSGGRQEREGILQLSFSGALCIIVVDRPKTIEHQMYRQRPYSTGSPFDLDGNLRNGTLSAVARADTWPLGMVLKLLVPVLVVCIKGNVLGLAESDGIAGISCCLTLLPPATIFAQGLLPLPVPILHPYP</sequence>
<keyword evidence="2" id="KW-1185">Reference proteome</keyword>